<keyword evidence="3" id="KW-0732">Signal</keyword>
<dbReference type="Proteomes" id="UP001310387">
    <property type="component" value="Unassembled WGS sequence"/>
</dbReference>
<reference evidence="4" key="2">
    <citation type="submission" date="2024-02" db="EMBL/GenBank/DDBJ databases">
        <authorList>
            <person name="Prathaban M."/>
            <person name="Mythili R."/>
            <person name="Sharmila Devi N."/>
            <person name="Sobanaa M."/>
            <person name="Prathiviraj R."/>
            <person name="Selvin J."/>
        </authorList>
    </citation>
    <scope>NUCLEOTIDE SEQUENCE</scope>
    <source>
        <strain evidence="4">MP1014</strain>
    </source>
</reference>
<feature type="chain" id="PRO_5047102876" evidence="3">
    <location>
        <begin position="38"/>
        <end position="706"/>
    </location>
</feature>
<keyword evidence="2" id="KW-0812">Transmembrane</keyword>
<evidence type="ECO:0000313" key="5">
    <source>
        <dbReference type="Proteomes" id="UP001310387"/>
    </source>
</evidence>
<evidence type="ECO:0000313" key="4">
    <source>
        <dbReference type="EMBL" id="MEG3614082.1"/>
    </source>
</evidence>
<feature type="region of interest" description="Disordered" evidence="1">
    <location>
        <begin position="670"/>
        <end position="706"/>
    </location>
</feature>
<reference evidence="4" key="1">
    <citation type="journal article" date="2024" name="Antonie Van Leeuwenhoek">
        <title>Isoptericola haloaureus sp. nov., a dimorphic actinobacterium isolated from mangrove sediments of southeast India, implicating biosaline agricultural significance through nitrogen fixation and salt tolerance genes.</title>
        <authorList>
            <person name="Prathaban M."/>
            <person name="Prathiviraj R."/>
            <person name="Ravichandran M."/>
            <person name="Natarajan S.D."/>
            <person name="Sobanaa M."/>
            <person name="Hari Krishna Kumar S."/>
            <person name="Chandrasekar V."/>
            <person name="Selvin J."/>
        </authorList>
    </citation>
    <scope>NUCLEOTIDE SEQUENCE</scope>
    <source>
        <strain evidence="4">MP1014</strain>
    </source>
</reference>
<keyword evidence="2" id="KW-0472">Membrane</keyword>
<sequence>MTDTRTTGARSRVLLLLLSALLLAAPLVLVSPVPASAHEDVHAEIVRIAPVVVGPDDTQQVALRVTNDTDAELTGLTAELGVGWRPVTTRAGVASWAAGESGLAATQLREPLDPVPPGESVQTTLSLDVRALRLGEAAPWGPRQMSVRVADGSTTLELLHSFLLYDPGTGAASSDQAPPPPVSLTVAAPVTGPVFDPAAPEDYADTVVDRSAPGARYDRLLAAATSPVGALSLAVDPAVVAAAEQSSDDDATAWADRLRRTGGPGVVTLPVGDPDLAALAHAGTGASTVAEIAEGGGALPASWSPADDWGPRVAWPAGAVDAPTLATAARAGAGAVVAAEGATLPDDAVGGVGAATAAGGQVPLAAADPVLGAVLGSATGSGRSVDEPAATVQQLLADTAVLAADAAATGDATAVVAALPRGWSPDVATFDAVLGPLAEQSWVEVVDLTAALADPAAEDVPAEVADEAVAESELAPGVVRDLVAASDDVAAFATVAADPDALTAGVDRDLFAPMSVAYRDDVEARTVAVGLAEDRARQVQSGISVLDRADVLLISDAGDLPVRVRNELPVDARVTVRLRPDDPRLVVETVPEIVVPAGESRDAQVRVRAIGSGDVTLDVEVTAPSGVEVTAPTEFALSVRAGWETVGTAVIAAGVGLLFLTGIWRTVRRGRSDRRTTGEQVAESAVPTDRPRTVPSQDASPEDTES</sequence>
<feature type="signal peptide" evidence="3">
    <location>
        <begin position="1"/>
        <end position="37"/>
    </location>
</feature>
<gene>
    <name evidence="4" type="ORF">V5O49_02990</name>
</gene>
<dbReference type="Pfam" id="PF19516">
    <property type="entry name" value="DUF6049"/>
    <property type="match status" value="1"/>
</dbReference>
<dbReference type="EMBL" id="JBAGLP010000105">
    <property type="protein sequence ID" value="MEG3614082.1"/>
    <property type="molecule type" value="Genomic_DNA"/>
</dbReference>
<keyword evidence="5" id="KW-1185">Reference proteome</keyword>
<evidence type="ECO:0000256" key="3">
    <source>
        <dbReference type="SAM" id="SignalP"/>
    </source>
</evidence>
<proteinExistence type="predicted"/>
<keyword evidence="2" id="KW-1133">Transmembrane helix</keyword>
<dbReference type="InterPro" id="IPR046112">
    <property type="entry name" value="DUF6049"/>
</dbReference>
<comment type="caution">
    <text evidence="4">The sequence shown here is derived from an EMBL/GenBank/DDBJ whole genome shotgun (WGS) entry which is preliminary data.</text>
</comment>
<evidence type="ECO:0000256" key="1">
    <source>
        <dbReference type="SAM" id="MobiDB-lite"/>
    </source>
</evidence>
<evidence type="ECO:0000256" key="2">
    <source>
        <dbReference type="SAM" id="Phobius"/>
    </source>
</evidence>
<protein>
    <submittedName>
        <fullName evidence="4">DUF6049 family protein</fullName>
    </submittedName>
</protein>
<organism evidence="4 5">
    <name type="scientific">Isoptericola haloaureus</name>
    <dbReference type="NCBI Taxonomy" id="1542902"/>
    <lineage>
        <taxon>Bacteria</taxon>
        <taxon>Bacillati</taxon>
        <taxon>Actinomycetota</taxon>
        <taxon>Actinomycetes</taxon>
        <taxon>Micrococcales</taxon>
        <taxon>Promicromonosporaceae</taxon>
        <taxon>Isoptericola</taxon>
    </lineage>
</organism>
<name>A0ABU7Z3M3_9MICO</name>
<accession>A0ABU7Z3M3</accession>
<feature type="transmembrane region" description="Helical" evidence="2">
    <location>
        <begin position="646"/>
        <end position="667"/>
    </location>
</feature>
<dbReference type="RefSeq" id="WP_332900926.1">
    <property type="nucleotide sequence ID" value="NZ_JBAGLP010000105.1"/>
</dbReference>